<gene>
    <name evidence="7" type="primary">ykfB</name>
    <name evidence="5" type="synonym">menC</name>
    <name evidence="7" type="ORF">CPPEL_09990</name>
</gene>
<evidence type="ECO:0000259" key="6">
    <source>
        <dbReference type="SMART" id="SM00922"/>
    </source>
</evidence>
<dbReference type="PANTHER" id="PTHR48073:SF2">
    <property type="entry name" value="O-SUCCINYLBENZOATE SYNTHASE"/>
    <property type="match status" value="1"/>
</dbReference>
<dbReference type="InterPro" id="IPR013342">
    <property type="entry name" value="Mandelate_racemase_C"/>
</dbReference>
<dbReference type="AlphaFoldDB" id="A0A3G6IWQ1"/>
<dbReference type="HAMAP" id="MF_00470">
    <property type="entry name" value="MenC_1"/>
    <property type="match status" value="1"/>
</dbReference>
<reference evidence="7 8" key="1">
    <citation type="submission" date="2018-11" db="EMBL/GenBank/DDBJ databases">
        <authorList>
            <person name="Kleinhagauer T."/>
            <person name="Glaeser S.P."/>
            <person name="Spergser J."/>
            <person name="Ruckert C."/>
            <person name="Kaempfer P."/>
            <person name="Busse H.-J."/>
        </authorList>
    </citation>
    <scope>NUCLEOTIDE SEQUENCE [LARGE SCALE GENOMIC DNA]</scope>
    <source>
        <strain evidence="7 8">812CH</strain>
    </source>
</reference>
<evidence type="ECO:0000256" key="4">
    <source>
        <dbReference type="ARBA" id="ARBA00023239"/>
    </source>
</evidence>
<keyword evidence="3 5" id="KW-0460">Magnesium</keyword>
<keyword evidence="8" id="KW-1185">Reference proteome</keyword>
<comment type="catalytic activity">
    <reaction evidence="5">
        <text>(1R,6R)-6-hydroxy-2-succinyl-cyclohexa-2,4-diene-1-carboxylate = 2-succinylbenzoate + H2O</text>
        <dbReference type="Rhea" id="RHEA:10196"/>
        <dbReference type="ChEBI" id="CHEBI:15377"/>
        <dbReference type="ChEBI" id="CHEBI:18325"/>
        <dbReference type="ChEBI" id="CHEBI:58689"/>
        <dbReference type="EC" id="4.2.1.113"/>
    </reaction>
</comment>
<dbReference type="InterPro" id="IPR029065">
    <property type="entry name" value="Enolase_C-like"/>
</dbReference>
<comment type="similarity">
    <text evidence="5">Belongs to the mandelate racemase/muconate lactonizing enzyme family. MenC type 1 subfamily.</text>
</comment>
<dbReference type="Proteomes" id="UP000271426">
    <property type="component" value="Chromosome"/>
</dbReference>
<feature type="binding site" evidence="5">
    <location>
        <position position="173"/>
    </location>
    <ligand>
        <name>Mg(2+)</name>
        <dbReference type="ChEBI" id="CHEBI:18420"/>
    </ligand>
</feature>
<dbReference type="EC" id="4.2.1.113" evidence="5"/>
<dbReference type="UniPathway" id="UPA01057">
    <property type="reaction ID" value="UER00165"/>
</dbReference>
<dbReference type="PANTHER" id="PTHR48073">
    <property type="entry name" value="O-SUCCINYLBENZOATE SYNTHASE-RELATED"/>
    <property type="match status" value="1"/>
</dbReference>
<dbReference type="KEGG" id="cpso:CPPEL_09990"/>
<dbReference type="GO" id="GO:0000287">
    <property type="term" value="F:magnesium ion binding"/>
    <property type="evidence" value="ECO:0007669"/>
    <property type="project" value="UniProtKB-UniRule"/>
</dbReference>
<keyword evidence="7" id="KW-0413">Isomerase</keyword>
<dbReference type="Gene3D" id="3.20.20.120">
    <property type="entry name" value="Enolase-like C-terminal domain"/>
    <property type="match status" value="1"/>
</dbReference>
<dbReference type="EMBL" id="CP033898">
    <property type="protein sequence ID" value="AZA10097.1"/>
    <property type="molecule type" value="Genomic_DNA"/>
</dbReference>
<dbReference type="InterPro" id="IPR010196">
    <property type="entry name" value="OSB_synthase_MenC1"/>
</dbReference>
<dbReference type="GO" id="GO:0009234">
    <property type="term" value="P:menaquinone biosynthetic process"/>
    <property type="evidence" value="ECO:0007669"/>
    <property type="project" value="UniProtKB-UniRule"/>
</dbReference>
<feature type="binding site" evidence="5">
    <location>
        <position position="225"/>
    </location>
    <ligand>
        <name>Mg(2+)</name>
        <dbReference type="ChEBI" id="CHEBI:18420"/>
    </ligand>
</feature>
<accession>A0A3G6IWQ1</accession>
<comment type="cofactor">
    <cofactor evidence="5">
        <name>a divalent metal cation</name>
        <dbReference type="ChEBI" id="CHEBI:60240"/>
    </cofactor>
</comment>
<evidence type="ECO:0000256" key="1">
    <source>
        <dbReference type="ARBA" id="ARBA00022428"/>
    </source>
</evidence>
<evidence type="ECO:0000256" key="3">
    <source>
        <dbReference type="ARBA" id="ARBA00022842"/>
    </source>
</evidence>
<name>A0A3G6IWQ1_9CORY</name>
<dbReference type="GO" id="GO:0016853">
    <property type="term" value="F:isomerase activity"/>
    <property type="evidence" value="ECO:0007669"/>
    <property type="project" value="UniProtKB-KW"/>
</dbReference>
<organism evidence="7 8">
    <name type="scientific">Corynebacterium pseudopelargi</name>
    <dbReference type="NCBI Taxonomy" id="2080757"/>
    <lineage>
        <taxon>Bacteria</taxon>
        <taxon>Bacillati</taxon>
        <taxon>Actinomycetota</taxon>
        <taxon>Actinomycetes</taxon>
        <taxon>Mycobacteriales</taxon>
        <taxon>Corynebacteriaceae</taxon>
        <taxon>Corynebacterium</taxon>
    </lineage>
</organism>
<dbReference type="SMART" id="SM00922">
    <property type="entry name" value="MR_MLE"/>
    <property type="match status" value="1"/>
</dbReference>
<dbReference type="SUPFAM" id="SSF51604">
    <property type="entry name" value="Enolase C-terminal domain-like"/>
    <property type="match status" value="1"/>
</dbReference>
<dbReference type="InterPro" id="IPR036849">
    <property type="entry name" value="Enolase-like_C_sf"/>
</dbReference>
<feature type="domain" description="Mandelate racemase/muconate lactonizing enzyme C-terminal" evidence="6">
    <location>
        <begin position="124"/>
        <end position="216"/>
    </location>
</feature>
<dbReference type="Pfam" id="PF13378">
    <property type="entry name" value="MR_MLE_C"/>
    <property type="match status" value="1"/>
</dbReference>
<dbReference type="SFLD" id="SFLDG00180">
    <property type="entry name" value="muconate_cycloisomerase"/>
    <property type="match status" value="1"/>
</dbReference>
<keyword evidence="2 5" id="KW-0479">Metal-binding</keyword>
<dbReference type="SFLD" id="SFLDF00009">
    <property type="entry name" value="o-succinylbenzoate_synthase"/>
    <property type="match status" value="1"/>
</dbReference>
<keyword evidence="4 5" id="KW-0456">Lyase</keyword>
<feature type="binding site" evidence="5">
    <location>
        <position position="197"/>
    </location>
    <ligand>
        <name>Mg(2+)</name>
        <dbReference type="ChEBI" id="CHEBI:18420"/>
    </ligand>
</feature>
<dbReference type="InterPro" id="IPR029017">
    <property type="entry name" value="Enolase-like_N"/>
</dbReference>
<comment type="pathway">
    <text evidence="5">Quinol/quinone metabolism; 1,4-dihydroxy-2-naphthoate biosynthesis; 1,4-dihydroxy-2-naphthoate from chorismate: step 4/7.</text>
</comment>
<dbReference type="NCBIfam" id="NF002782">
    <property type="entry name" value="PRK02901.1"/>
    <property type="match status" value="1"/>
</dbReference>
<sequence length="377" mass="40572">MAQGIAASLRGDGGCAAAEPEGAHVGRPRWCLDSASMAIALEDVLERSYVVALPMRVQFRGIQTREALLIQGPAGWGEFCPFEDYAAPEAAHWLASGLEMAYQGPPPLLREWVDINATVPAVQPEDVAGILERFEGCSTVKVKVAEPGQSLAQDVARVQAVRDLWPLAKIRVDANRGWSVDEALEAAKQLGPLDYMEQPCATVAELAQLRDRLVRSGIFLRVAADESIRRAEDPYEVARAKAADVAVVKPAPIGGVRKVLEVAKFMRAQGLDITVASALDTGVGINAGLAAVAALPRHSDDEEFDVPPAAAGLGTQRLFLEDVTASRELVDGRLKAEMLAPEPERLEALQASGARKDAWLKRLAQAWEYLPDEALDC</sequence>
<dbReference type="SFLD" id="SFLDS00001">
    <property type="entry name" value="Enolase"/>
    <property type="match status" value="1"/>
</dbReference>
<feature type="active site" description="Proton donor" evidence="5">
    <location>
        <position position="143"/>
    </location>
</feature>
<feature type="active site" description="Proton acceptor" evidence="5">
    <location>
        <position position="249"/>
    </location>
</feature>
<evidence type="ECO:0000256" key="2">
    <source>
        <dbReference type="ARBA" id="ARBA00022723"/>
    </source>
</evidence>
<comment type="function">
    <text evidence="5">Converts 2-succinyl-6-hydroxy-2,4-cyclohexadiene-1-carboxylate (SHCHC) to 2-succinylbenzoate (OSB).</text>
</comment>
<evidence type="ECO:0000256" key="5">
    <source>
        <dbReference type="HAMAP-Rule" id="MF_00470"/>
    </source>
</evidence>
<protein>
    <recommendedName>
        <fullName evidence="5">o-succinylbenzoate synthase</fullName>
        <shortName evidence="5">OSB synthase</shortName>
        <shortName evidence="5">OSBS</shortName>
        <ecNumber evidence="5">4.2.1.113</ecNumber>
    </recommendedName>
    <alternativeName>
        <fullName evidence="5">4-(2'-carboxyphenyl)-4-oxybutyric acid synthase</fullName>
    </alternativeName>
    <alternativeName>
        <fullName evidence="5">o-succinylbenzoic acid synthase</fullName>
    </alternativeName>
</protein>
<evidence type="ECO:0000313" key="7">
    <source>
        <dbReference type="EMBL" id="AZA10097.1"/>
    </source>
</evidence>
<comment type="pathway">
    <text evidence="5">Quinol/quinone metabolism; menaquinone biosynthesis.</text>
</comment>
<dbReference type="CDD" id="cd03320">
    <property type="entry name" value="OSBS"/>
    <property type="match status" value="1"/>
</dbReference>
<dbReference type="Pfam" id="PF18374">
    <property type="entry name" value="Enolase_like_N"/>
    <property type="match status" value="1"/>
</dbReference>
<dbReference type="UniPathway" id="UPA00079"/>
<evidence type="ECO:0000313" key="8">
    <source>
        <dbReference type="Proteomes" id="UP000271426"/>
    </source>
</evidence>
<dbReference type="Gene3D" id="3.30.390.10">
    <property type="entry name" value="Enolase-like, N-terminal domain"/>
    <property type="match status" value="1"/>
</dbReference>
<keyword evidence="1 5" id="KW-0474">Menaquinone biosynthesis</keyword>
<proteinExistence type="inferred from homology"/>
<dbReference type="GO" id="GO:0043748">
    <property type="term" value="F:O-succinylbenzoate synthase activity"/>
    <property type="evidence" value="ECO:0007669"/>
    <property type="project" value="UniProtKB-EC"/>
</dbReference>